<feature type="region of interest" description="Disordered" evidence="1">
    <location>
        <begin position="1"/>
        <end position="22"/>
    </location>
</feature>
<gene>
    <name evidence="2" type="ORF">B1B09_12770</name>
</gene>
<dbReference type="Proteomes" id="UP000226191">
    <property type="component" value="Plasmid p11_78"/>
</dbReference>
<dbReference type="EMBL" id="MVCE01000015">
    <property type="protein sequence ID" value="PGF31230.1"/>
    <property type="molecule type" value="Genomic_DNA"/>
</dbReference>
<comment type="caution">
    <text evidence="2">The sequence shown here is derived from an EMBL/GenBank/DDBJ whole genome shotgun (WGS) entry which is preliminary data.</text>
</comment>
<dbReference type="AlphaFoldDB" id="A0AA44QEX6"/>
<organism evidence="2 3">
    <name type="scientific">Cutibacterium acnes</name>
    <name type="common">Propionibacterium acnes</name>
    <dbReference type="NCBI Taxonomy" id="1747"/>
    <lineage>
        <taxon>Bacteria</taxon>
        <taxon>Bacillati</taxon>
        <taxon>Actinomycetota</taxon>
        <taxon>Actinomycetes</taxon>
        <taxon>Propionibacteriales</taxon>
        <taxon>Propionibacteriaceae</taxon>
        <taxon>Cutibacterium</taxon>
    </lineage>
</organism>
<geneLocation type="plasmid" evidence="2 3">
    <name>p11_78</name>
</geneLocation>
<reference evidence="2 3" key="1">
    <citation type="submission" date="2017-02" db="EMBL/GenBank/DDBJ databases">
        <title>Prevalence of linear plasmids in Cutibacterium acnes isolates obtained from cancerous prostatic tissue.</title>
        <authorList>
            <person name="Davidsson S."/>
            <person name="Bruggemann H."/>
        </authorList>
    </citation>
    <scope>NUCLEOTIDE SEQUENCE [LARGE SCALE GENOMIC DNA]</scope>
    <source>
        <strain evidence="2 3">11-78</strain>
        <plasmid evidence="2 3">p11_78</plasmid>
    </source>
</reference>
<accession>A0AA44QEX6</accession>
<sequence>MRITSSIRRPAGSTPNHHPATRIISIVERPRVQDVLYGVTNSVISKVVAPIMFTSRGRATG</sequence>
<evidence type="ECO:0000313" key="3">
    <source>
        <dbReference type="Proteomes" id="UP000226191"/>
    </source>
</evidence>
<protein>
    <submittedName>
        <fullName evidence="2">Uncharacterized protein</fullName>
    </submittedName>
</protein>
<evidence type="ECO:0000313" key="2">
    <source>
        <dbReference type="EMBL" id="PGF31230.1"/>
    </source>
</evidence>
<evidence type="ECO:0000256" key="1">
    <source>
        <dbReference type="SAM" id="MobiDB-lite"/>
    </source>
</evidence>
<proteinExistence type="predicted"/>
<name>A0AA44QEX6_CUTAC</name>
<keyword evidence="2" id="KW-0614">Plasmid</keyword>